<evidence type="ECO:0000313" key="2">
    <source>
        <dbReference type="EMBL" id="KAF9577380.1"/>
    </source>
</evidence>
<dbReference type="Proteomes" id="UP000780801">
    <property type="component" value="Unassembled WGS sequence"/>
</dbReference>
<accession>A0A9P6FKM9</accession>
<reference evidence="2" key="1">
    <citation type="journal article" date="2020" name="Fungal Divers.">
        <title>Resolving the Mortierellaceae phylogeny through synthesis of multi-gene phylogenetics and phylogenomics.</title>
        <authorList>
            <person name="Vandepol N."/>
            <person name="Liber J."/>
            <person name="Desiro A."/>
            <person name="Na H."/>
            <person name="Kennedy M."/>
            <person name="Barry K."/>
            <person name="Grigoriev I.V."/>
            <person name="Miller A.N."/>
            <person name="O'Donnell K."/>
            <person name="Stajich J.E."/>
            <person name="Bonito G."/>
        </authorList>
    </citation>
    <scope>NUCLEOTIDE SEQUENCE</scope>
    <source>
        <strain evidence="2">KOD1015</strain>
    </source>
</reference>
<keyword evidence="3" id="KW-1185">Reference proteome</keyword>
<organism evidence="2 3">
    <name type="scientific">Lunasporangiospora selenospora</name>
    <dbReference type="NCBI Taxonomy" id="979761"/>
    <lineage>
        <taxon>Eukaryota</taxon>
        <taxon>Fungi</taxon>
        <taxon>Fungi incertae sedis</taxon>
        <taxon>Mucoromycota</taxon>
        <taxon>Mortierellomycotina</taxon>
        <taxon>Mortierellomycetes</taxon>
        <taxon>Mortierellales</taxon>
        <taxon>Mortierellaceae</taxon>
        <taxon>Lunasporangiospora</taxon>
    </lineage>
</organism>
<name>A0A9P6FKM9_9FUNG</name>
<comment type="caution">
    <text evidence="2">The sequence shown here is derived from an EMBL/GenBank/DDBJ whole genome shotgun (WGS) entry which is preliminary data.</text>
</comment>
<evidence type="ECO:0000259" key="1">
    <source>
        <dbReference type="Pfam" id="PF06011"/>
    </source>
</evidence>
<dbReference type="InterPro" id="IPR040241">
    <property type="entry name" value="TRP_Flc/Pkd2-like"/>
</dbReference>
<dbReference type="PANTHER" id="PTHR31145:SF6">
    <property type="entry name" value="INTEGRAL MEMBRANE PROTEIN (AFU_ORTHOLOGUE AFUA_7G01610)"/>
    <property type="match status" value="1"/>
</dbReference>
<feature type="non-terminal residue" evidence="2">
    <location>
        <position position="254"/>
    </location>
</feature>
<sequence length="254" mass="27587">MGTQLHRSEGPACRDVAGGCPTGPRPGVISTNITIEQTAPFAELLISLQIIGANNQSVVCVAVLLEQKMPVADTAISFLPLALATYSGIISLTSIFMRAAVGSGLMGAVATYGQPSEVLSVHTPGFFDIVFYTQFMLMTGQLSINYPSFYSTFTSLFHWSFLEFRNSLAGQGPRNATDVLKYGGAGSVNQIRGSIYSMNPIRPQKRMLPLAGPQPTRLQYLPVSYPLKMISIAPDPLHPKPEPTVYVPRHRLQR</sequence>
<proteinExistence type="predicted"/>
<dbReference type="GO" id="GO:0016020">
    <property type="term" value="C:membrane"/>
    <property type="evidence" value="ECO:0007669"/>
    <property type="project" value="TreeGrafter"/>
</dbReference>
<dbReference type="OrthoDB" id="2115177at2759"/>
<dbReference type="AlphaFoldDB" id="A0A9P6FKM9"/>
<dbReference type="InterPro" id="IPR010308">
    <property type="entry name" value="TRP_C"/>
</dbReference>
<dbReference type="EMBL" id="JAABOA010004914">
    <property type="protein sequence ID" value="KAF9577380.1"/>
    <property type="molecule type" value="Genomic_DNA"/>
</dbReference>
<feature type="domain" description="TRP C-terminal" evidence="1">
    <location>
        <begin position="93"/>
        <end position="162"/>
    </location>
</feature>
<evidence type="ECO:0000313" key="3">
    <source>
        <dbReference type="Proteomes" id="UP000780801"/>
    </source>
</evidence>
<protein>
    <recommendedName>
        <fullName evidence="1">TRP C-terminal domain-containing protein</fullName>
    </recommendedName>
</protein>
<gene>
    <name evidence="2" type="ORF">BGW38_007443</name>
</gene>
<dbReference type="PANTHER" id="PTHR31145">
    <property type="entry name" value="INTEGRAL MEMBRANE PROTEIN (AFU_ORTHOLOGUE AFUA_7G01610)"/>
    <property type="match status" value="1"/>
</dbReference>
<dbReference type="GO" id="GO:0055085">
    <property type="term" value="P:transmembrane transport"/>
    <property type="evidence" value="ECO:0007669"/>
    <property type="project" value="TreeGrafter"/>
</dbReference>
<dbReference type="Pfam" id="PF06011">
    <property type="entry name" value="TRP"/>
    <property type="match status" value="1"/>
</dbReference>